<accession>A0AA39S0H8</accession>
<name>A0AA39S0H8_ACESA</name>
<keyword evidence="1" id="KW-0732">Signal</keyword>
<dbReference type="Proteomes" id="UP001168877">
    <property type="component" value="Unassembled WGS sequence"/>
</dbReference>
<dbReference type="EMBL" id="JAUESC010000384">
    <property type="protein sequence ID" value="KAK0583025.1"/>
    <property type="molecule type" value="Genomic_DNA"/>
</dbReference>
<reference evidence="2" key="1">
    <citation type="journal article" date="2022" name="Plant J.">
        <title>Strategies of tolerance reflected in two North American maple genomes.</title>
        <authorList>
            <person name="McEvoy S.L."/>
            <person name="Sezen U.U."/>
            <person name="Trouern-Trend A."/>
            <person name="McMahon S.M."/>
            <person name="Schaberg P.G."/>
            <person name="Yang J."/>
            <person name="Wegrzyn J.L."/>
            <person name="Swenson N.G."/>
        </authorList>
    </citation>
    <scope>NUCLEOTIDE SEQUENCE</scope>
    <source>
        <strain evidence="2">NS2018</strain>
    </source>
</reference>
<proteinExistence type="predicted"/>
<sequence>MQRLVLVVVVVLALVSINRGRKVVRRCDIAGGARQLMDLGFFDSVVVHHSASSGPSSASVLSSTCISLSSPPSIVVGSIPIPLPDVPIIQQVCSLLPREASPPPSVVISLGGPIIESLSSLLPHEVSPPLIVVFSGGPIMESMPSGDLSKFVERPLWEHRISSS</sequence>
<dbReference type="AlphaFoldDB" id="A0AA39S0H8"/>
<evidence type="ECO:0000256" key="1">
    <source>
        <dbReference type="SAM" id="SignalP"/>
    </source>
</evidence>
<organism evidence="2 3">
    <name type="scientific">Acer saccharum</name>
    <name type="common">Sugar maple</name>
    <dbReference type="NCBI Taxonomy" id="4024"/>
    <lineage>
        <taxon>Eukaryota</taxon>
        <taxon>Viridiplantae</taxon>
        <taxon>Streptophyta</taxon>
        <taxon>Embryophyta</taxon>
        <taxon>Tracheophyta</taxon>
        <taxon>Spermatophyta</taxon>
        <taxon>Magnoliopsida</taxon>
        <taxon>eudicotyledons</taxon>
        <taxon>Gunneridae</taxon>
        <taxon>Pentapetalae</taxon>
        <taxon>rosids</taxon>
        <taxon>malvids</taxon>
        <taxon>Sapindales</taxon>
        <taxon>Sapindaceae</taxon>
        <taxon>Hippocastanoideae</taxon>
        <taxon>Acereae</taxon>
        <taxon>Acer</taxon>
    </lineage>
</organism>
<feature type="chain" id="PRO_5041401781" evidence="1">
    <location>
        <begin position="21"/>
        <end position="164"/>
    </location>
</feature>
<evidence type="ECO:0000313" key="3">
    <source>
        <dbReference type="Proteomes" id="UP001168877"/>
    </source>
</evidence>
<evidence type="ECO:0000313" key="2">
    <source>
        <dbReference type="EMBL" id="KAK0583025.1"/>
    </source>
</evidence>
<gene>
    <name evidence="2" type="ORF">LWI29_032612</name>
</gene>
<comment type="caution">
    <text evidence="2">The sequence shown here is derived from an EMBL/GenBank/DDBJ whole genome shotgun (WGS) entry which is preliminary data.</text>
</comment>
<keyword evidence="3" id="KW-1185">Reference proteome</keyword>
<reference evidence="2" key="2">
    <citation type="submission" date="2023-06" db="EMBL/GenBank/DDBJ databases">
        <authorList>
            <person name="Swenson N.G."/>
            <person name="Wegrzyn J.L."/>
            <person name="Mcevoy S.L."/>
        </authorList>
    </citation>
    <scope>NUCLEOTIDE SEQUENCE</scope>
    <source>
        <strain evidence="2">NS2018</strain>
        <tissue evidence="2">Leaf</tissue>
    </source>
</reference>
<protein>
    <submittedName>
        <fullName evidence="2">Uncharacterized protein</fullName>
    </submittedName>
</protein>
<feature type="signal peptide" evidence="1">
    <location>
        <begin position="1"/>
        <end position="20"/>
    </location>
</feature>